<feature type="domain" description="Zn(2)-C6 fungal-type" evidence="3">
    <location>
        <begin position="37"/>
        <end position="67"/>
    </location>
</feature>
<dbReference type="SMART" id="SM00066">
    <property type="entry name" value="GAL4"/>
    <property type="match status" value="1"/>
</dbReference>
<dbReference type="Proteomes" id="UP001392437">
    <property type="component" value="Unassembled WGS sequence"/>
</dbReference>
<dbReference type="PROSITE" id="PS50048">
    <property type="entry name" value="ZN2_CY6_FUNGAL_2"/>
    <property type="match status" value="1"/>
</dbReference>
<dbReference type="Pfam" id="PF00172">
    <property type="entry name" value="Zn_clus"/>
    <property type="match status" value="1"/>
</dbReference>
<dbReference type="PANTHER" id="PTHR47256">
    <property type="entry name" value="ZN(II)2CYS6 TRANSCRIPTION FACTOR (EUROFUNG)-RELATED"/>
    <property type="match status" value="1"/>
</dbReference>
<comment type="caution">
    <text evidence="4">The sequence shown here is derived from an EMBL/GenBank/DDBJ whole genome shotgun (WGS) entry which is preliminary data.</text>
</comment>
<dbReference type="AlphaFoldDB" id="A0AAW0QFF0"/>
<reference evidence="4 5" key="1">
    <citation type="submission" date="2023-01" db="EMBL/GenBank/DDBJ databases">
        <title>Analysis of 21 Apiospora genomes using comparative genomics revels a genus with tremendous synthesis potential of carbohydrate active enzymes and secondary metabolites.</title>
        <authorList>
            <person name="Sorensen T."/>
        </authorList>
    </citation>
    <scope>NUCLEOTIDE SEQUENCE [LARGE SCALE GENOMIC DNA]</scope>
    <source>
        <strain evidence="4 5">CBS 117206</strain>
    </source>
</reference>
<keyword evidence="5" id="KW-1185">Reference proteome</keyword>
<dbReference type="SUPFAM" id="SSF57701">
    <property type="entry name" value="Zn2/Cys6 DNA-binding domain"/>
    <property type="match status" value="1"/>
</dbReference>
<dbReference type="Gene3D" id="4.10.240.10">
    <property type="entry name" value="Zn(2)-C6 fungal-type DNA-binding domain"/>
    <property type="match status" value="1"/>
</dbReference>
<dbReference type="CDD" id="cd00067">
    <property type="entry name" value="GAL4"/>
    <property type="match status" value="1"/>
</dbReference>
<evidence type="ECO:0000313" key="5">
    <source>
        <dbReference type="Proteomes" id="UP001392437"/>
    </source>
</evidence>
<dbReference type="InterPro" id="IPR001138">
    <property type="entry name" value="Zn2Cys6_DnaBD"/>
</dbReference>
<evidence type="ECO:0000256" key="1">
    <source>
        <dbReference type="ARBA" id="ARBA00023242"/>
    </source>
</evidence>
<name>A0AAW0QFF0_9PEZI</name>
<evidence type="ECO:0000256" key="2">
    <source>
        <dbReference type="SAM" id="MobiDB-lite"/>
    </source>
</evidence>
<dbReference type="PANTHER" id="PTHR47256:SF1">
    <property type="entry name" value="ZN(II)2CYS6 TRANSCRIPTION FACTOR (EUROFUNG)"/>
    <property type="match status" value="1"/>
</dbReference>
<protein>
    <recommendedName>
        <fullName evidence="3">Zn(2)-C6 fungal-type domain-containing protein</fullName>
    </recommendedName>
</protein>
<dbReference type="GO" id="GO:0008270">
    <property type="term" value="F:zinc ion binding"/>
    <property type="evidence" value="ECO:0007669"/>
    <property type="project" value="InterPro"/>
</dbReference>
<dbReference type="EMBL" id="JAQQWP010000009">
    <property type="protein sequence ID" value="KAK8099938.1"/>
    <property type="molecule type" value="Genomic_DNA"/>
</dbReference>
<dbReference type="CDD" id="cd12148">
    <property type="entry name" value="fungal_TF_MHR"/>
    <property type="match status" value="1"/>
</dbReference>
<evidence type="ECO:0000313" key="4">
    <source>
        <dbReference type="EMBL" id="KAK8099938.1"/>
    </source>
</evidence>
<sequence length="759" mass="84405">MSKRYRTLFPAPAVDESQMKLPEPERPPEKRQKLHLACLSCRVKKSKCDGKRPTCDRCTKRKTACRYAEEEKASTISGLQAQVQKLKEELDEHTGFLACLQSVPQAEANNILKQLRTSSNASQILASVQGSLAAQARPSDLRHARGLMPPTGSSIEFELNFLHGMLYPALVPIHPKSINIDSLLRSAPRSSHHPPAQATPISDWEGENALSSPWHGISSAPITSVSGPSETPEYCDERLKHLNIGYWTRVPLDNVFAASAISLYLESEHPFFGVFDADLVIDSLVYQRIEFCSPFLAVSLLYMACQSFTTVDIKSSSLVPALFHEAHKLYRAEGSDNRPLTIAATMLFGFASIMAGRETLALDLFATARRKAVETRLFGVCHAGSLNDQWAEWRQLSSDQLREKAHVAWGSFNWLAINAAFYSIEPIEYAPMFPIPGNRNCDKSNPSPPFWPSHKSLAYMGHTFSALSNLCVLTQEIYAVYHRAEGDLNAVQPSLAFAETKFQALLSWADTVPKELACGNNSPAHAYSLFCLCHGTVLYILRPFLGTDATLRLRSFAAEDSTLDKIFDASMKQLKRLLYIYVSQLQSTLYSPTLSCGMLHLTNALMKTVPAADDRDEWRFYFRLSLSYLTELYKRYPIWIDIIKANLAMAVDSGNLTMAEALAIVADVARSGQHHGVVEHVFTSCILDFELALTDQKQARVHQLALKFDQLALFDEFTTVTGVPEVHADDDADPDVDHETCPNVPSHPIATHDFGGECV</sequence>
<evidence type="ECO:0000259" key="3">
    <source>
        <dbReference type="PROSITE" id="PS50048"/>
    </source>
</evidence>
<dbReference type="GO" id="GO:0000981">
    <property type="term" value="F:DNA-binding transcription factor activity, RNA polymerase II-specific"/>
    <property type="evidence" value="ECO:0007669"/>
    <property type="project" value="InterPro"/>
</dbReference>
<dbReference type="PROSITE" id="PS00463">
    <property type="entry name" value="ZN2_CY6_FUNGAL_1"/>
    <property type="match status" value="1"/>
</dbReference>
<gene>
    <name evidence="4" type="ORF">PG999_010312</name>
</gene>
<proteinExistence type="predicted"/>
<keyword evidence="1" id="KW-0539">Nucleus</keyword>
<accession>A0AAW0QFF0</accession>
<dbReference type="InterPro" id="IPR036864">
    <property type="entry name" value="Zn2-C6_fun-type_DNA-bd_sf"/>
</dbReference>
<organism evidence="4 5">
    <name type="scientific">Apiospora kogelbergensis</name>
    <dbReference type="NCBI Taxonomy" id="1337665"/>
    <lineage>
        <taxon>Eukaryota</taxon>
        <taxon>Fungi</taxon>
        <taxon>Dikarya</taxon>
        <taxon>Ascomycota</taxon>
        <taxon>Pezizomycotina</taxon>
        <taxon>Sordariomycetes</taxon>
        <taxon>Xylariomycetidae</taxon>
        <taxon>Amphisphaeriales</taxon>
        <taxon>Apiosporaceae</taxon>
        <taxon>Apiospora</taxon>
    </lineage>
</organism>
<dbReference type="InterPro" id="IPR053187">
    <property type="entry name" value="Notoamide_regulator"/>
</dbReference>
<feature type="region of interest" description="Disordered" evidence="2">
    <location>
        <begin position="1"/>
        <end position="29"/>
    </location>
</feature>